<protein>
    <submittedName>
        <fullName evidence="1">Transcriptional repressor sugar kinase</fullName>
    </submittedName>
</protein>
<gene>
    <name evidence="1" type="ORF">Aam_152_001</name>
</gene>
<dbReference type="Gene3D" id="3.30.420.40">
    <property type="match status" value="2"/>
</dbReference>
<reference evidence="1 2" key="1">
    <citation type="submission" date="2012-11" db="EMBL/GenBank/DDBJ databases">
        <title>Whole genome sequence of Acidocella aminolytica 101 = DSM 11237.</title>
        <authorList>
            <person name="Azuma Y."/>
            <person name="Higashiura N."/>
            <person name="Hirakawa H."/>
            <person name="Matsushita K."/>
        </authorList>
    </citation>
    <scope>NUCLEOTIDE SEQUENCE [LARGE SCALE GENOMIC DNA]</scope>
    <source>
        <strain evidence="2">101 / DSM 11237</strain>
    </source>
</reference>
<dbReference type="STRING" id="1120923.SAMN02746095_03365"/>
<dbReference type="GO" id="GO:0016301">
    <property type="term" value="F:kinase activity"/>
    <property type="evidence" value="ECO:0007669"/>
    <property type="project" value="UniProtKB-KW"/>
</dbReference>
<comment type="caution">
    <text evidence="1">The sequence shown here is derived from an EMBL/GenBank/DDBJ whole genome shotgun (WGS) entry which is preliminary data.</text>
</comment>
<accession>A0A0D6PL06</accession>
<dbReference type="EMBL" id="BANC01000149">
    <property type="protein sequence ID" value="GAN82081.1"/>
    <property type="molecule type" value="Genomic_DNA"/>
</dbReference>
<keyword evidence="1" id="KW-0418">Kinase</keyword>
<proteinExistence type="predicted"/>
<dbReference type="InterPro" id="IPR000600">
    <property type="entry name" value="ROK"/>
</dbReference>
<organism evidence="1 2">
    <name type="scientific">Acidocella aminolytica 101 = DSM 11237</name>
    <dbReference type="NCBI Taxonomy" id="1120923"/>
    <lineage>
        <taxon>Bacteria</taxon>
        <taxon>Pseudomonadati</taxon>
        <taxon>Pseudomonadota</taxon>
        <taxon>Alphaproteobacteria</taxon>
        <taxon>Acetobacterales</taxon>
        <taxon>Acidocellaceae</taxon>
        <taxon>Acidocella</taxon>
    </lineage>
</organism>
<dbReference type="SUPFAM" id="SSF53067">
    <property type="entry name" value="Actin-like ATPase domain"/>
    <property type="match status" value="1"/>
</dbReference>
<name>A0A0D6PL06_9PROT</name>
<dbReference type="AlphaFoldDB" id="A0A0D6PL06"/>
<evidence type="ECO:0000313" key="1">
    <source>
        <dbReference type="EMBL" id="GAN82081.1"/>
    </source>
</evidence>
<sequence length="195" mass="20911">MEHIAELIAPLGEFDAISIGFPGAIKHGIILTAPNLGSKNWHGTDLTALMNKRFERPTQLANDATLHGLGIIAGDGIEVVLTLGTGMGFALFRNGVPAPQIELGRHIAGEEPSYDDFIGDAALKRVGEAVWKERVRETIRRIASLVNFDVLYLGGGNSRLFTADEMPEAVQLAVNEAGLTGGSRLWRADVSIALK</sequence>
<dbReference type="Pfam" id="PF00480">
    <property type="entry name" value="ROK"/>
    <property type="match status" value="1"/>
</dbReference>
<keyword evidence="2" id="KW-1185">Reference proteome</keyword>
<evidence type="ECO:0000313" key="2">
    <source>
        <dbReference type="Proteomes" id="UP000032668"/>
    </source>
</evidence>
<dbReference type="InterPro" id="IPR043129">
    <property type="entry name" value="ATPase_NBD"/>
</dbReference>
<keyword evidence="1" id="KW-0808">Transferase</keyword>
<dbReference type="Proteomes" id="UP000032668">
    <property type="component" value="Unassembled WGS sequence"/>
</dbReference>